<sequence length="73" mass="8379">MHKDATSLRKTKRSRWLDTTRSPNLQDDQRLIRSRSITRRLIPSPMVTPNPKGVTGVVSLLDPPKSNRKSNRD</sequence>
<evidence type="ECO:0000256" key="1">
    <source>
        <dbReference type="SAM" id="MobiDB-lite"/>
    </source>
</evidence>
<feature type="region of interest" description="Disordered" evidence="1">
    <location>
        <begin position="43"/>
        <end position="73"/>
    </location>
</feature>
<organism evidence="2 3">
    <name type="scientific">Eumeta variegata</name>
    <name type="common">Bagworm moth</name>
    <name type="synonym">Eumeta japonica</name>
    <dbReference type="NCBI Taxonomy" id="151549"/>
    <lineage>
        <taxon>Eukaryota</taxon>
        <taxon>Metazoa</taxon>
        <taxon>Ecdysozoa</taxon>
        <taxon>Arthropoda</taxon>
        <taxon>Hexapoda</taxon>
        <taxon>Insecta</taxon>
        <taxon>Pterygota</taxon>
        <taxon>Neoptera</taxon>
        <taxon>Endopterygota</taxon>
        <taxon>Lepidoptera</taxon>
        <taxon>Glossata</taxon>
        <taxon>Ditrysia</taxon>
        <taxon>Tineoidea</taxon>
        <taxon>Psychidae</taxon>
        <taxon>Oiketicinae</taxon>
        <taxon>Eumeta</taxon>
    </lineage>
</organism>
<gene>
    <name evidence="2" type="ORF">EVAR_25010_1</name>
</gene>
<keyword evidence="3" id="KW-1185">Reference proteome</keyword>
<accession>A0A4C1V6Y2</accession>
<evidence type="ECO:0000313" key="3">
    <source>
        <dbReference type="Proteomes" id="UP000299102"/>
    </source>
</evidence>
<dbReference type="EMBL" id="BGZK01000288">
    <property type="protein sequence ID" value="GBP34409.1"/>
    <property type="molecule type" value="Genomic_DNA"/>
</dbReference>
<dbReference type="Proteomes" id="UP000299102">
    <property type="component" value="Unassembled WGS sequence"/>
</dbReference>
<proteinExistence type="predicted"/>
<feature type="region of interest" description="Disordered" evidence="1">
    <location>
        <begin position="1"/>
        <end position="22"/>
    </location>
</feature>
<name>A0A4C1V6Y2_EUMVA</name>
<dbReference type="AlphaFoldDB" id="A0A4C1V6Y2"/>
<protein>
    <submittedName>
        <fullName evidence="2">Uncharacterized protein</fullName>
    </submittedName>
</protein>
<reference evidence="2 3" key="1">
    <citation type="journal article" date="2019" name="Commun. Biol.">
        <title>The bagworm genome reveals a unique fibroin gene that provides high tensile strength.</title>
        <authorList>
            <person name="Kono N."/>
            <person name="Nakamura H."/>
            <person name="Ohtoshi R."/>
            <person name="Tomita M."/>
            <person name="Numata K."/>
            <person name="Arakawa K."/>
        </authorList>
    </citation>
    <scope>NUCLEOTIDE SEQUENCE [LARGE SCALE GENOMIC DNA]</scope>
</reference>
<comment type="caution">
    <text evidence="2">The sequence shown here is derived from an EMBL/GenBank/DDBJ whole genome shotgun (WGS) entry which is preliminary data.</text>
</comment>
<evidence type="ECO:0000313" key="2">
    <source>
        <dbReference type="EMBL" id="GBP34409.1"/>
    </source>
</evidence>